<name>A0A4R9BFV7_9MICO</name>
<dbReference type="Gene3D" id="3.30.505.20">
    <property type="match status" value="2"/>
</dbReference>
<reference evidence="1 2" key="1">
    <citation type="submission" date="2019-03" db="EMBL/GenBank/DDBJ databases">
        <title>Genomics of glacier-inhabiting Cryobacterium strains.</title>
        <authorList>
            <person name="Liu Q."/>
            <person name="Xin Y.-H."/>
        </authorList>
    </citation>
    <scope>NUCLEOTIDE SEQUENCE [LARGE SCALE GENOMIC DNA]</scope>
    <source>
        <strain evidence="1 2">Sr59</strain>
    </source>
</reference>
<sequence length="189" mass="19349">MKKKTAIIASAAGLVLVLGTVGITYAVTEMGDDTLTGNILERTSNAALAEVGPGTVTTAERNDDGGSAYDLSVRLDNGGEVDVELNESFDVVWVGDFDNDDDGSYVPSASAAPSAAATTASTAEQAAAEQASAEAAALAAVGSGRVTEFDRSDDANHLYEVEVTLDNGQDVDVELAASFVVLTLDNGRQ</sequence>
<dbReference type="AlphaFoldDB" id="A0A4R9BFV7"/>
<protein>
    <submittedName>
        <fullName evidence="1">Uncharacterized protein</fullName>
    </submittedName>
</protein>
<accession>A0A4R9BFV7</accession>
<organism evidence="1 2">
    <name type="scientific">Cryobacterium lactosi</name>
    <dbReference type="NCBI Taxonomy" id="1259202"/>
    <lineage>
        <taxon>Bacteria</taxon>
        <taxon>Bacillati</taxon>
        <taxon>Actinomycetota</taxon>
        <taxon>Actinomycetes</taxon>
        <taxon>Micrococcales</taxon>
        <taxon>Microbacteriaceae</taxon>
        <taxon>Cryobacterium</taxon>
    </lineage>
</organism>
<dbReference type="EMBL" id="SOHM01000049">
    <property type="protein sequence ID" value="TFD83513.1"/>
    <property type="molecule type" value="Genomic_DNA"/>
</dbReference>
<proteinExistence type="predicted"/>
<evidence type="ECO:0000313" key="2">
    <source>
        <dbReference type="Proteomes" id="UP000298468"/>
    </source>
</evidence>
<comment type="caution">
    <text evidence="1">The sequence shown here is derived from an EMBL/GenBank/DDBJ whole genome shotgun (WGS) entry which is preliminary data.</text>
</comment>
<evidence type="ECO:0000313" key="1">
    <source>
        <dbReference type="EMBL" id="TFD83513.1"/>
    </source>
</evidence>
<dbReference type="OrthoDB" id="3747754at2"/>
<dbReference type="RefSeq" id="WP_134642772.1">
    <property type="nucleotide sequence ID" value="NZ_SOHM01000049.1"/>
</dbReference>
<keyword evidence="2" id="KW-1185">Reference proteome</keyword>
<gene>
    <name evidence="1" type="ORF">E3T61_20970</name>
</gene>
<dbReference type="Proteomes" id="UP000298468">
    <property type="component" value="Unassembled WGS sequence"/>
</dbReference>